<dbReference type="GO" id="GO:0000030">
    <property type="term" value="F:mannosyltransferase activity"/>
    <property type="evidence" value="ECO:0007669"/>
    <property type="project" value="TreeGrafter"/>
</dbReference>
<sequence>MAAEAALAAALAAGCFLNTLPATELVFDDLKAISENPDVTGASASSLLHNDFWGHPLRSAGTHGSYRPLTTLTFRWNFQLHGHEPFGYHLVNLVLHTLASALWAVFLRSIVPNAPRARAAAAALFAVLPVHCDAVASVVGRAELL</sequence>
<organism evidence="2 3">
    <name type="scientific">Prymnesium parvum</name>
    <name type="common">Toxic golden alga</name>
    <dbReference type="NCBI Taxonomy" id="97485"/>
    <lineage>
        <taxon>Eukaryota</taxon>
        <taxon>Haptista</taxon>
        <taxon>Haptophyta</taxon>
        <taxon>Prymnesiophyceae</taxon>
        <taxon>Prymnesiales</taxon>
        <taxon>Prymnesiaceae</taxon>
        <taxon>Prymnesium</taxon>
    </lineage>
</organism>
<name>A0AB34IDT1_PRYPA</name>
<proteinExistence type="predicted"/>
<evidence type="ECO:0000256" key="1">
    <source>
        <dbReference type="SAM" id="Phobius"/>
    </source>
</evidence>
<keyword evidence="1" id="KW-1133">Transmembrane helix</keyword>
<dbReference type="GO" id="GO:0005789">
    <property type="term" value="C:endoplasmic reticulum membrane"/>
    <property type="evidence" value="ECO:0007669"/>
    <property type="project" value="TreeGrafter"/>
</dbReference>
<evidence type="ECO:0000313" key="2">
    <source>
        <dbReference type="EMBL" id="KAL1495849.1"/>
    </source>
</evidence>
<gene>
    <name evidence="2" type="ORF">AB1Y20_014493</name>
</gene>
<protein>
    <recommendedName>
        <fullName evidence="4">Transmembrane and TPR repeat-containing protein 4</fullName>
    </recommendedName>
</protein>
<dbReference type="Proteomes" id="UP001515480">
    <property type="component" value="Unassembled WGS sequence"/>
</dbReference>
<feature type="transmembrane region" description="Helical" evidence="1">
    <location>
        <begin position="86"/>
        <end position="107"/>
    </location>
</feature>
<dbReference type="InterPro" id="IPR052384">
    <property type="entry name" value="TMTC_O-mannosyltransferase"/>
</dbReference>
<dbReference type="PANTHER" id="PTHR44216">
    <property type="entry name" value="PROTEIN O-MANNOSYL-TRANSFERASE TMTC2"/>
    <property type="match status" value="1"/>
</dbReference>
<keyword evidence="1" id="KW-0472">Membrane</keyword>
<dbReference type="AlphaFoldDB" id="A0AB34IDT1"/>
<dbReference type="GO" id="GO:0035269">
    <property type="term" value="P:protein O-linked glycosylation via mannose"/>
    <property type="evidence" value="ECO:0007669"/>
    <property type="project" value="TreeGrafter"/>
</dbReference>
<accession>A0AB34IDT1</accession>
<feature type="non-terminal residue" evidence="2">
    <location>
        <position position="145"/>
    </location>
</feature>
<evidence type="ECO:0008006" key="4">
    <source>
        <dbReference type="Google" id="ProtNLM"/>
    </source>
</evidence>
<dbReference type="EMBL" id="JBGBPQ010000030">
    <property type="protein sequence ID" value="KAL1495849.1"/>
    <property type="molecule type" value="Genomic_DNA"/>
</dbReference>
<feature type="transmembrane region" description="Helical" evidence="1">
    <location>
        <begin position="119"/>
        <end position="139"/>
    </location>
</feature>
<evidence type="ECO:0000313" key="3">
    <source>
        <dbReference type="Proteomes" id="UP001515480"/>
    </source>
</evidence>
<keyword evidence="3" id="KW-1185">Reference proteome</keyword>
<comment type="caution">
    <text evidence="2">The sequence shown here is derived from an EMBL/GenBank/DDBJ whole genome shotgun (WGS) entry which is preliminary data.</text>
</comment>
<reference evidence="2 3" key="1">
    <citation type="journal article" date="2024" name="Science">
        <title>Giant polyketide synthase enzymes in the biosynthesis of giant marine polyether toxins.</title>
        <authorList>
            <person name="Fallon T.R."/>
            <person name="Shende V.V."/>
            <person name="Wierzbicki I.H."/>
            <person name="Pendleton A.L."/>
            <person name="Watervoot N.F."/>
            <person name="Auber R.P."/>
            <person name="Gonzalez D.J."/>
            <person name="Wisecaver J.H."/>
            <person name="Moore B.S."/>
        </authorList>
    </citation>
    <scope>NUCLEOTIDE SEQUENCE [LARGE SCALE GENOMIC DNA]</scope>
    <source>
        <strain evidence="2 3">12B1</strain>
    </source>
</reference>
<keyword evidence="1" id="KW-0812">Transmembrane</keyword>
<dbReference type="PANTHER" id="PTHR44216:SF3">
    <property type="entry name" value="PROTEIN O-MANNOSYL-TRANSFERASE TMTC2"/>
    <property type="match status" value="1"/>
</dbReference>